<comment type="caution">
    <text evidence="9">The sequence shown here is derived from an EMBL/GenBank/DDBJ whole genome shotgun (WGS) entry which is preliminary data.</text>
</comment>
<reference evidence="9 10" key="1">
    <citation type="submission" date="2014-05" db="EMBL/GenBank/DDBJ databases">
        <title>Draft genome sequence of a rare smut relative, Tilletiaria anomala UBC 951.</title>
        <authorList>
            <consortium name="DOE Joint Genome Institute"/>
            <person name="Toome M."/>
            <person name="Kuo A."/>
            <person name="Henrissat B."/>
            <person name="Lipzen A."/>
            <person name="Tritt A."/>
            <person name="Yoshinaga Y."/>
            <person name="Zane M."/>
            <person name="Barry K."/>
            <person name="Grigoriev I.V."/>
            <person name="Spatafora J.W."/>
            <person name="Aimea M.C."/>
        </authorList>
    </citation>
    <scope>NUCLEOTIDE SEQUENCE [LARGE SCALE GENOMIC DNA]</scope>
    <source>
        <strain evidence="9 10">UBC 951</strain>
    </source>
</reference>
<dbReference type="HOGENOM" id="CLU_005391_3_1_1"/>
<dbReference type="InParanoid" id="A0A066W780"/>
<dbReference type="GO" id="GO:0005737">
    <property type="term" value="C:cytoplasm"/>
    <property type="evidence" value="ECO:0007669"/>
    <property type="project" value="TreeGrafter"/>
</dbReference>
<sequence>MAAAAAQAAGLTYTPTDEIPQIVSNLRKSFLSLKTYDLEYRKNQLKQLAFCIQDNAEAICEAIKKDLGRSDWESTFAEVTTTVNECIEYVHNLDKWAKDEKPWSGIAWASHGTIIRKQPKGTVLIIGAWNYPVTVTVGPFIAAIAAGNTVILKPSEVSAHTARLLGEIIPKYLDPASYVVINGAISETTLLLDQRFEHIFFTGNGTVGRVVQEKAAKWLCPVSLELGGKSPVVVDDSADLKIAAHRILWGKLLNAGQTCIAPDYVICKKSVQDKLIAEMKTVFNEFYPEGPAKSKDLGRIINEGHHARLTSVLDGTKGDVVIGGDNDVSTKYLAPTVIANVTGDDSVMQGELFGPILPIVPVKDLDEAITFINSRDQPLALYAFGNSSSVKKVVDSTRSGGAVIGDTILHCAISQLPFGGTGPSGHGSYHGKAGFDCFTHQRAVLLAPHTGVVGRTIEKVMSFRYPPYTTANLNKYKLLMGNRLPFSKPSSPHASKTKVCF</sequence>
<dbReference type="InterPro" id="IPR029510">
    <property type="entry name" value="Ald_DH_CS_GLU"/>
</dbReference>
<evidence type="ECO:0000256" key="3">
    <source>
        <dbReference type="ARBA" id="ARBA00023027"/>
    </source>
</evidence>
<dbReference type="InterPro" id="IPR012394">
    <property type="entry name" value="Aldehyde_DH_NAD(P)"/>
</dbReference>
<proteinExistence type="inferred from homology"/>
<organism evidence="9 10">
    <name type="scientific">Tilletiaria anomala (strain ATCC 24038 / CBS 436.72 / UBC 951)</name>
    <dbReference type="NCBI Taxonomy" id="1037660"/>
    <lineage>
        <taxon>Eukaryota</taxon>
        <taxon>Fungi</taxon>
        <taxon>Dikarya</taxon>
        <taxon>Basidiomycota</taxon>
        <taxon>Ustilaginomycotina</taxon>
        <taxon>Exobasidiomycetes</taxon>
        <taxon>Georgefischeriales</taxon>
        <taxon>Tilletiariaceae</taxon>
        <taxon>Tilletiaria</taxon>
    </lineage>
</organism>
<evidence type="ECO:0000259" key="8">
    <source>
        <dbReference type="Pfam" id="PF00171"/>
    </source>
</evidence>
<feature type="active site" evidence="5">
    <location>
        <position position="259"/>
    </location>
</feature>
<dbReference type="InterPro" id="IPR016163">
    <property type="entry name" value="Ald_DH_C"/>
</dbReference>
<keyword evidence="3" id="KW-0520">NAD</keyword>
<dbReference type="Pfam" id="PF00171">
    <property type="entry name" value="Aldedh"/>
    <property type="match status" value="1"/>
</dbReference>
<dbReference type="SUPFAM" id="SSF53720">
    <property type="entry name" value="ALDH-like"/>
    <property type="match status" value="1"/>
</dbReference>
<dbReference type="STRING" id="1037660.A0A066W780"/>
<dbReference type="PANTHER" id="PTHR43570">
    <property type="entry name" value="ALDEHYDE DEHYDROGENASE"/>
    <property type="match status" value="1"/>
</dbReference>
<dbReference type="Gene3D" id="3.40.309.10">
    <property type="entry name" value="Aldehyde Dehydrogenase, Chain A, domain 2"/>
    <property type="match status" value="1"/>
</dbReference>
<evidence type="ECO:0000256" key="5">
    <source>
        <dbReference type="PIRSR" id="PIRSR036492-1"/>
    </source>
</evidence>
<dbReference type="Gene3D" id="3.40.605.10">
    <property type="entry name" value="Aldehyde Dehydrogenase, Chain A, domain 1"/>
    <property type="match status" value="1"/>
</dbReference>
<dbReference type="AlphaFoldDB" id="A0A066W780"/>
<dbReference type="InterPro" id="IPR016162">
    <property type="entry name" value="Ald_DH_N"/>
</dbReference>
<dbReference type="Proteomes" id="UP000027361">
    <property type="component" value="Unassembled WGS sequence"/>
</dbReference>
<feature type="domain" description="Aldehyde dehydrogenase" evidence="8">
    <location>
        <begin position="16"/>
        <end position="444"/>
    </location>
</feature>
<comment type="similarity">
    <text evidence="1 4 7">Belongs to the aldehyde dehydrogenase family.</text>
</comment>
<dbReference type="OrthoDB" id="440325at2759"/>
<evidence type="ECO:0000313" key="9">
    <source>
        <dbReference type="EMBL" id="KDN46650.1"/>
    </source>
</evidence>
<name>A0A066W780_TILAU</name>
<gene>
    <name evidence="9" type="ORF">K437DRAFT_223534</name>
</gene>
<evidence type="ECO:0000313" key="10">
    <source>
        <dbReference type="Proteomes" id="UP000027361"/>
    </source>
</evidence>
<protein>
    <recommendedName>
        <fullName evidence="4">Aldehyde dehydrogenase</fullName>
    </recommendedName>
</protein>
<evidence type="ECO:0000256" key="4">
    <source>
        <dbReference type="PIRNR" id="PIRNR036492"/>
    </source>
</evidence>
<dbReference type="InterPro" id="IPR016161">
    <property type="entry name" value="Ald_DH/histidinol_DH"/>
</dbReference>
<feature type="active site" evidence="5 6">
    <location>
        <position position="225"/>
    </location>
</feature>
<dbReference type="PIRSF" id="PIRSF036492">
    <property type="entry name" value="ALDH"/>
    <property type="match status" value="1"/>
</dbReference>
<evidence type="ECO:0000256" key="6">
    <source>
        <dbReference type="PROSITE-ProRule" id="PRU10007"/>
    </source>
</evidence>
<dbReference type="EMBL" id="JMSN01000034">
    <property type="protein sequence ID" value="KDN46650.1"/>
    <property type="molecule type" value="Genomic_DNA"/>
</dbReference>
<evidence type="ECO:0000256" key="7">
    <source>
        <dbReference type="RuleBase" id="RU003345"/>
    </source>
</evidence>
<dbReference type="CDD" id="cd07135">
    <property type="entry name" value="ALDH_F14-YMR110C"/>
    <property type="match status" value="1"/>
</dbReference>
<dbReference type="FunFam" id="3.40.605.10:FF:000004">
    <property type="entry name" value="Aldehyde dehydrogenase"/>
    <property type="match status" value="1"/>
</dbReference>
<evidence type="ECO:0000256" key="2">
    <source>
        <dbReference type="ARBA" id="ARBA00023002"/>
    </source>
</evidence>
<keyword evidence="2 4" id="KW-0560">Oxidoreductase</keyword>
<accession>A0A066W780</accession>
<dbReference type="FunFam" id="3.40.309.10:FF:000025">
    <property type="entry name" value="Aldehyde dehydrogenase"/>
    <property type="match status" value="1"/>
</dbReference>
<dbReference type="PROSITE" id="PS00070">
    <property type="entry name" value="ALDEHYDE_DEHYDR_CYS"/>
    <property type="match status" value="1"/>
</dbReference>
<dbReference type="GO" id="GO:0004029">
    <property type="term" value="F:aldehyde dehydrogenase (NAD+) activity"/>
    <property type="evidence" value="ECO:0007669"/>
    <property type="project" value="TreeGrafter"/>
</dbReference>
<evidence type="ECO:0000256" key="1">
    <source>
        <dbReference type="ARBA" id="ARBA00009986"/>
    </source>
</evidence>
<dbReference type="OMA" id="PCIQGQV"/>
<dbReference type="PROSITE" id="PS00687">
    <property type="entry name" value="ALDEHYDE_DEHYDR_GLU"/>
    <property type="match status" value="1"/>
</dbReference>
<dbReference type="RefSeq" id="XP_013243629.1">
    <property type="nucleotide sequence ID" value="XM_013388175.1"/>
</dbReference>
<dbReference type="GO" id="GO:0006081">
    <property type="term" value="P:aldehyde metabolic process"/>
    <property type="evidence" value="ECO:0007669"/>
    <property type="project" value="InterPro"/>
</dbReference>
<dbReference type="InterPro" id="IPR015590">
    <property type="entry name" value="Aldehyde_DH_dom"/>
</dbReference>
<dbReference type="GeneID" id="25262428"/>
<dbReference type="InterPro" id="IPR016160">
    <property type="entry name" value="Ald_DH_CS_CYS"/>
</dbReference>
<dbReference type="PANTHER" id="PTHR43570:SF16">
    <property type="entry name" value="ALDEHYDE DEHYDROGENASE TYPE III, ISOFORM Q"/>
    <property type="match status" value="1"/>
</dbReference>
<keyword evidence="10" id="KW-1185">Reference proteome</keyword>